<organism evidence="2 3">
    <name type="scientific">Ascodesmis nigricans</name>
    <dbReference type="NCBI Taxonomy" id="341454"/>
    <lineage>
        <taxon>Eukaryota</taxon>
        <taxon>Fungi</taxon>
        <taxon>Dikarya</taxon>
        <taxon>Ascomycota</taxon>
        <taxon>Pezizomycotina</taxon>
        <taxon>Pezizomycetes</taxon>
        <taxon>Pezizales</taxon>
        <taxon>Ascodesmidaceae</taxon>
        <taxon>Ascodesmis</taxon>
    </lineage>
</organism>
<evidence type="ECO:0000313" key="3">
    <source>
        <dbReference type="Proteomes" id="UP000298138"/>
    </source>
</evidence>
<protein>
    <recommendedName>
        <fullName evidence="1">ATP phosphoribosyltransferase</fullName>
    </recommendedName>
</protein>
<sequence length="122" mass="13517">MTLPQPTRFKLVFYVPKENLEACKTAVFQAGGGTFPGGKYEQCSFESPGTGQFLPVADKGANPTIGQKKEDGSGEYRVEKVEEIRCEIMCVGRDVAQKAVDALKRAHPYEEPAYEVYKMEGF</sequence>
<dbReference type="InterPro" id="IPR015867">
    <property type="entry name" value="N-reg_PII/ATP_PRibTrfase_C"/>
</dbReference>
<gene>
    <name evidence="2" type="ORF">EX30DRAFT_340271</name>
</gene>
<dbReference type="AlphaFoldDB" id="A0A4S2MYK3"/>
<evidence type="ECO:0000256" key="1">
    <source>
        <dbReference type="ARBA" id="ARBA00020998"/>
    </source>
</evidence>
<proteinExistence type="predicted"/>
<dbReference type="OrthoDB" id="15981at2759"/>
<dbReference type="PANTHER" id="PTHR41774:SF1">
    <property type="entry name" value="NGG1P INTERACTING FACTOR NIF3"/>
    <property type="match status" value="1"/>
</dbReference>
<keyword evidence="3" id="KW-1185">Reference proteome</keyword>
<dbReference type="STRING" id="341454.A0A4S2MYK3"/>
<dbReference type="Proteomes" id="UP000298138">
    <property type="component" value="Unassembled WGS sequence"/>
</dbReference>
<evidence type="ECO:0000313" key="2">
    <source>
        <dbReference type="EMBL" id="TGZ81848.1"/>
    </source>
</evidence>
<dbReference type="Gene3D" id="3.30.70.120">
    <property type="match status" value="1"/>
</dbReference>
<dbReference type="SUPFAM" id="SSF102705">
    <property type="entry name" value="NIF3 (NGG1p interacting factor 3)-like"/>
    <property type="match status" value="1"/>
</dbReference>
<dbReference type="PANTHER" id="PTHR41774">
    <property type="match status" value="1"/>
</dbReference>
<reference evidence="2 3" key="1">
    <citation type="submission" date="2019-04" db="EMBL/GenBank/DDBJ databases">
        <title>Comparative genomics and transcriptomics to analyze fruiting body development in filamentous ascomycetes.</title>
        <authorList>
            <consortium name="DOE Joint Genome Institute"/>
            <person name="Lutkenhaus R."/>
            <person name="Traeger S."/>
            <person name="Breuer J."/>
            <person name="Kuo A."/>
            <person name="Lipzen A."/>
            <person name="Pangilinan J."/>
            <person name="Dilworth D."/>
            <person name="Sandor L."/>
            <person name="Poggeler S."/>
            <person name="Barry K."/>
            <person name="Grigoriev I.V."/>
            <person name="Nowrousian M."/>
        </authorList>
    </citation>
    <scope>NUCLEOTIDE SEQUENCE [LARGE SCALE GENOMIC DNA]</scope>
    <source>
        <strain evidence="2 3">CBS 389.68</strain>
    </source>
</reference>
<dbReference type="InParanoid" id="A0A4S2MYK3"/>
<accession>A0A4S2MYK3</accession>
<dbReference type="EMBL" id="ML220117">
    <property type="protein sequence ID" value="TGZ81848.1"/>
    <property type="molecule type" value="Genomic_DNA"/>
</dbReference>
<name>A0A4S2MYK3_9PEZI</name>
<dbReference type="InterPro" id="IPR036069">
    <property type="entry name" value="DUF34/NIF3_sf"/>
</dbReference>